<dbReference type="EMBL" id="QDKG01000001">
    <property type="protein sequence ID" value="PVH26165.1"/>
    <property type="molecule type" value="Genomic_DNA"/>
</dbReference>
<dbReference type="Proteomes" id="UP000245627">
    <property type="component" value="Unassembled WGS sequence"/>
</dbReference>
<evidence type="ECO:0000313" key="3">
    <source>
        <dbReference type="EMBL" id="PVH26165.1"/>
    </source>
</evidence>
<dbReference type="OrthoDB" id="9861162at2"/>
<protein>
    <submittedName>
        <fullName evidence="3">Uncharacterized protein</fullName>
    </submittedName>
</protein>
<gene>
    <name evidence="3" type="ORF">DC487_00625</name>
</gene>
<sequence length="67" mass="7114">MKKSYLAAIAASGMFGILSCADPAAHQGDNLENTPDEVNPMPMTDTSARDTLSEDSLNPMMETPTNP</sequence>
<dbReference type="RefSeq" id="WP_116774010.1">
    <property type="nucleotide sequence ID" value="NZ_QDKG01000001.1"/>
</dbReference>
<keyword evidence="2" id="KW-0732">Signal</keyword>
<feature type="region of interest" description="Disordered" evidence="1">
    <location>
        <begin position="24"/>
        <end position="67"/>
    </location>
</feature>
<name>A0A2T8HL79_9SPHI</name>
<evidence type="ECO:0000313" key="4">
    <source>
        <dbReference type="Proteomes" id="UP000245627"/>
    </source>
</evidence>
<feature type="chain" id="PRO_5015556414" evidence="2">
    <location>
        <begin position="22"/>
        <end position="67"/>
    </location>
</feature>
<evidence type="ECO:0000256" key="2">
    <source>
        <dbReference type="SAM" id="SignalP"/>
    </source>
</evidence>
<organism evidence="3 4">
    <name type="scientific">Sphingobacterium corticibacter</name>
    <dbReference type="NCBI Taxonomy" id="2171749"/>
    <lineage>
        <taxon>Bacteria</taxon>
        <taxon>Pseudomonadati</taxon>
        <taxon>Bacteroidota</taxon>
        <taxon>Sphingobacteriia</taxon>
        <taxon>Sphingobacteriales</taxon>
        <taxon>Sphingobacteriaceae</taxon>
        <taxon>Sphingobacterium</taxon>
    </lineage>
</organism>
<dbReference type="PROSITE" id="PS51257">
    <property type="entry name" value="PROKAR_LIPOPROTEIN"/>
    <property type="match status" value="1"/>
</dbReference>
<keyword evidence="4" id="KW-1185">Reference proteome</keyword>
<dbReference type="AlphaFoldDB" id="A0A2T8HL79"/>
<reference evidence="3 4" key="1">
    <citation type="submission" date="2018-04" db="EMBL/GenBank/DDBJ databases">
        <title>Sphingobacterium cortibacter sp. nov.</title>
        <authorList>
            <person name="Li Y."/>
        </authorList>
    </citation>
    <scope>NUCLEOTIDE SEQUENCE [LARGE SCALE GENOMIC DNA]</scope>
    <source>
        <strain evidence="3 4">2c-3</strain>
    </source>
</reference>
<proteinExistence type="predicted"/>
<feature type="signal peptide" evidence="2">
    <location>
        <begin position="1"/>
        <end position="21"/>
    </location>
</feature>
<accession>A0A2T8HL79</accession>
<evidence type="ECO:0000256" key="1">
    <source>
        <dbReference type="SAM" id="MobiDB-lite"/>
    </source>
</evidence>
<comment type="caution">
    <text evidence="3">The sequence shown here is derived from an EMBL/GenBank/DDBJ whole genome shotgun (WGS) entry which is preliminary data.</text>
</comment>